<dbReference type="Pfam" id="PF13287">
    <property type="entry name" value="Fn3_assoc"/>
    <property type="match status" value="1"/>
</dbReference>
<reference evidence="2 3" key="1">
    <citation type="submission" date="2016-11" db="EMBL/GenBank/DDBJ databases">
        <authorList>
            <person name="Jaros S."/>
            <person name="Januszkiewicz K."/>
            <person name="Wedrychowicz H."/>
        </authorList>
    </citation>
    <scope>NUCLEOTIDE SEQUENCE [LARGE SCALE GENOMIC DNA]</scope>
    <source>
        <strain evidence="2 3">YL228</strain>
    </source>
</reference>
<sequence>MKQRYILALMLLSMCCTAFSCAGSKSDGLQPSTAGSDITESTEAPYEAEGMVFSAKSGFYDSGFYLSVTADEDYQIFYTLDGSIPTAQSSRYTEPIKITDRSAEANVLSAHTDIAQPVELAKDFKPRDAVDKATVVRAIAIDKNGNKSKVVSNTYFVGFDKKADYYKNFRIVSILTDESNLFDHEKGIYVLGKTYDDWKKNDYDPTTPDWFIPANYTQKGKGWERQAAVQFFENGELAASQDVGIRIHGGATRSYSQKSFNIYARGGYGAPKLEYDLFSGKVMSKSVGKPVTVFDTFVLRNGGNDAMYTRFSDKLIQSLVSDRQFLTQGMEPCIVFIDGEFWGHYEITEKMDDDFISSHYGVPARDVCIVKRETLDDGSEETFAEWEELRQWIKYTDLSSDWAYEQLCEKVDMQSFMDYVSTEIYINNSDWGSKNVAMWKSEVVDENNPYADGKWRFVMFDTEYSSGIYGEAQPSEDSFAKLLESDCFIADLFSGAMENAGFRQQFSDTFMEIADKNFASDKVKAEIDRLAEEYHDIVIATYDRFWSGLIGGYGAESNYSRAVDTLRSFYNKRHDYIVGHMKKYME</sequence>
<feature type="chain" id="PRO_5012588809" evidence="1">
    <location>
        <begin position="23"/>
        <end position="586"/>
    </location>
</feature>
<gene>
    <name evidence="2" type="ORF">SAMN02910280_2664</name>
</gene>
<dbReference type="PROSITE" id="PS51257">
    <property type="entry name" value="PROKAR_LIPOPROTEIN"/>
    <property type="match status" value="1"/>
</dbReference>
<name>A0A1K1PDD8_RUMFL</name>
<evidence type="ECO:0000313" key="3">
    <source>
        <dbReference type="Proteomes" id="UP000183461"/>
    </source>
</evidence>
<protein>
    <submittedName>
        <fullName evidence="2">Fn3 associated</fullName>
    </submittedName>
</protein>
<evidence type="ECO:0000256" key="1">
    <source>
        <dbReference type="SAM" id="SignalP"/>
    </source>
</evidence>
<dbReference type="RefSeq" id="WP_072300869.1">
    <property type="nucleotide sequence ID" value="NZ_FPIP01000008.1"/>
</dbReference>
<keyword evidence="1" id="KW-0732">Signal</keyword>
<dbReference type="EMBL" id="FPIP01000008">
    <property type="protein sequence ID" value="SFW45475.1"/>
    <property type="molecule type" value="Genomic_DNA"/>
</dbReference>
<dbReference type="AlphaFoldDB" id="A0A1K1PDD8"/>
<dbReference type="InterPro" id="IPR014867">
    <property type="entry name" value="Spore_coat_CotH_CotH2/3/7"/>
</dbReference>
<feature type="signal peptide" evidence="1">
    <location>
        <begin position="1"/>
        <end position="22"/>
    </location>
</feature>
<proteinExistence type="predicted"/>
<accession>A0A1K1PDD8</accession>
<organism evidence="2 3">
    <name type="scientific">Ruminococcus flavefaciens</name>
    <dbReference type="NCBI Taxonomy" id="1265"/>
    <lineage>
        <taxon>Bacteria</taxon>
        <taxon>Bacillati</taxon>
        <taxon>Bacillota</taxon>
        <taxon>Clostridia</taxon>
        <taxon>Eubacteriales</taxon>
        <taxon>Oscillospiraceae</taxon>
        <taxon>Ruminococcus</taxon>
    </lineage>
</organism>
<dbReference type="Proteomes" id="UP000183461">
    <property type="component" value="Unassembled WGS sequence"/>
</dbReference>
<dbReference type="Pfam" id="PF08757">
    <property type="entry name" value="CotH"/>
    <property type="match status" value="1"/>
</dbReference>
<evidence type="ECO:0000313" key="2">
    <source>
        <dbReference type="EMBL" id="SFW45475.1"/>
    </source>
</evidence>
<dbReference type="InterPro" id="IPR026876">
    <property type="entry name" value="Fn3_assoc_repeat"/>
</dbReference>